<evidence type="ECO:0000256" key="2">
    <source>
        <dbReference type="ARBA" id="ARBA00022679"/>
    </source>
</evidence>
<keyword evidence="2" id="KW-0808">Transferase</keyword>
<evidence type="ECO:0000256" key="5">
    <source>
        <dbReference type="ARBA" id="ARBA00022840"/>
    </source>
</evidence>
<dbReference type="AlphaFoldDB" id="A0A0M0JG84"/>
<gene>
    <name evidence="8" type="ORF">Ctob_013208</name>
</gene>
<evidence type="ECO:0000259" key="7">
    <source>
        <dbReference type="PROSITE" id="PS50011"/>
    </source>
</evidence>
<dbReference type="InterPro" id="IPR011009">
    <property type="entry name" value="Kinase-like_dom_sf"/>
</dbReference>
<dbReference type="PANTHER" id="PTHR24349">
    <property type="entry name" value="SERINE/THREONINE-PROTEIN KINASE"/>
    <property type="match status" value="1"/>
</dbReference>
<accession>A0A0M0JG84</accession>
<reference evidence="9" key="1">
    <citation type="journal article" date="2015" name="PLoS Genet.">
        <title>Genome Sequence and Transcriptome Analyses of Chrysochromulina tobin: Metabolic Tools for Enhanced Algal Fitness in the Prominent Order Prymnesiales (Haptophyceae).</title>
        <authorList>
            <person name="Hovde B.T."/>
            <person name="Deodato C.R."/>
            <person name="Hunsperger H.M."/>
            <person name="Ryken S.A."/>
            <person name="Yost W."/>
            <person name="Jha R.K."/>
            <person name="Patterson J."/>
            <person name="Monnat R.J. Jr."/>
            <person name="Barlow S.B."/>
            <person name="Starkenburg S.R."/>
            <person name="Cattolico R.A."/>
        </authorList>
    </citation>
    <scope>NUCLEOTIDE SEQUENCE</scope>
    <source>
        <strain evidence="9">CCMP291</strain>
    </source>
</reference>
<keyword evidence="1" id="KW-0723">Serine/threonine-protein kinase</keyword>
<evidence type="ECO:0000256" key="1">
    <source>
        <dbReference type="ARBA" id="ARBA00022527"/>
    </source>
</evidence>
<dbReference type="GO" id="GO:0005524">
    <property type="term" value="F:ATP binding"/>
    <property type="evidence" value="ECO:0007669"/>
    <property type="project" value="UniProtKB-UniRule"/>
</dbReference>
<dbReference type="InterPro" id="IPR008271">
    <property type="entry name" value="Ser/Thr_kinase_AS"/>
</dbReference>
<dbReference type="InterPro" id="IPR013636">
    <property type="entry name" value="ARMH3_C"/>
</dbReference>
<dbReference type="GO" id="GO:0004674">
    <property type="term" value="F:protein serine/threonine kinase activity"/>
    <property type="evidence" value="ECO:0007669"/>
    <property type="project" value="UniProtKB-KW"/>
</dbReference>
<dbReference type="SUPFAM" id="SSF56112">
    <property type="entry name" value="Protein kinase-like (PK-like)"/>
    <property type="match status" value="1"/>
</dbReference>
<feature type="binding site" evidence="6">
    <location>
        <position position="73"/>
    </location>
    <ligand>
        <name>ATP</name>
        <dbReference type="ChEBI" id="CHEBI:30616"/>
    </ligand>
</feature>
<dbReference type="PROSITE" id="PS00108">
    <property type="entry name" value="PROTEIN_KINASE_ST"/>
    <property type="match status" value="1"/>
</dbReference>
<feature type="domain" description="Protein kinase" evidence="7">
    <location>
        <begin position="40"/>
        <end position="301"/>
    </location>
</feature>
<evidence type="ECO:0000256" key="4">
    <source>
        <dbReference type="ARBA" id="ARBA00022777"/>
    </source>
</evidence>
<sequence>MPSQRRPKTSAGEGGGARATVCNDVVAEVKFAKIEARGWTVDTTPIGEGSFGTVHVCSASHNATKTAKMRVCKAVRLPTSHDREDFRREVRILKACGEHKHICRIVDVAEDTRFGYLVLQACTGGELFDRINSRKLDEREAAKACADVLSALSFLRAKRIVHRDIKPENLMYKDMQPGSPLLLIDFGFATQLEYESRRLTEICGTAAYTAPEVLRGDYSLACDMWSLGVVAHVILTGKLPFNGRNDDEKEARILRHTVLSFAGARTWGTVSDAAKDFIQKLLNPDEHTRMGTRAALQHPWIMSCGAPAAQIHPGASSPSPTWMDKQLALPSAKYTLNDRLTLKEKVVSEYEVLWSRGDLPNFANLFALKVNAIWLQDHVGSCTAAELVQRRPAIRKLFAACCARLGEEHPADVQSHAMETLSGIFLGIGCRTFTNPISEVLELLCGLDEADAVFGALFGDIKRILTSPRRGAAHVALRRAAVRLLLALAASASDLQSNILVEFLMPKGFDAPLTVLLAQVADAEPPPPSAAAAAADGSSSASSAAASAVATSAVEDAALLLVLLAAYRRHERPNGFLRVVTDATAEAPHLQALAQVSRKVFERCMYPAEAAAASSYLGASWGYSLARWAEWGAHLITMESYLPTSITSQLSSPEALRTNAAPLTVALLICYELAVPRGGATLAELCAQMDAVPAALGGGSARGALLRHLFSVASLLACDARDALLVAQLRLALLVIERVLDGAKSAPLLLSVDLGGGLPLWAFSSSHITDRQLPSPQPLLGGAYTLLAMLLTQNLRRASFHPPLYVQALTLLQRLMIAQHRAQTTLPLLKWEELWAALFTVADFISNDDVFMQRGAPEVGLRVLEVINVLVTLGDAILPSASHFESFAYELVRRHRTFEKLYRVARQQAPHLVKALSLARSLIVGALEAIGKMDPNAAANLTSYQALDIIRALQPSVKPEDRASLLRPPTQMAPHEQLALSQSLLRVLLAHCRRDGSLAPIHHEDCV</sequence>
<dbReference type="Pfam" id="PF08427">
    <property type="entry name" value="ARMH3_C"/>
    <property type="match status" value="1"/>
</dbReference>
<dbReference type="FunFam" id="1.10.510.10:FF:000571">
    <property type="entry name" value="Maternal embryonic leucine zipper kinase"/>
    <property type="match status" value="1"/>
</dbReference>
<evidence type="ECO:0000256" key="3">
    <source>
        <dbReference type="ARBA" id="ARBA00022741"/>
    </source>
</evidence>
<evidence type="ECO:0000256" key="6">
    <source>
        <dbReference type="PROSITE-ProRule" id="PRU10141"/>
    </source>
</evidence>
<dbReference type="Proteomes" id="UP000037460">
    <property type="component" value="Unassembled WGS sequence"/>
</dbReference>
<dbReference type="Pfam" id="PF00069">
    <property type="entry name" value="Pkinase"/>
    <property type="match status" value="1"/>
</dbReference>
<dbReference type="PROSITE" id="PS50011">
    <property type="entry name" value="PROTEIN_KINASE_DOM"/>
    <property type="match status" value="1"/>
</dbReference>
<comment type="caution">
    <text evidence="8">The sequence shown here is derived from an EMBL/GenBank/DDBJ whole genome shotgun (WGS) entry which is preliminary data.</text>
</comment>
<organism evidence="8 9">
    <name type="scientific">Chrysochromulina tobinii</name>
    <dbReference type="NCBI Taxonomy" id="1460289"/>
    <lineage>
        <taxon>Eukaryota</taxon>
        <taxon>Haptista</taxon>
        <taxon>Haptophyta</taxon>
        <taxon>Prymnesiophyceae</taxon>
        <taxon>Prymnesiales</taxon>
        <taxon>Chrysochromulinaceae</taxon>
        <taxon>Chrysochromulina</taxon>
    </lineage>
</organism>
<protein>
    <submittedName>
        <fullName evidence="8">Protein kinase domain containing protein</fullName>
    </submittedName>
</protein>
<keyword evidence="9" id="KW-1185">Reference proteome</keyword>
<name>A0A0M0JG84_9EUKA</name>
<dbReference type="InterPro" id="IPR017441">
    <property type="entry name" value="Protein_kinase_ATP_BS"/>
</dbReference>
<dbReference type="Gene3D" id="1.10.510.10">
    <property type="entry name" value="Transferase(Phosphotransferase) domain 1"/>
    <property type="match status" value="1"/>
</dbReference>
<keyword evidence="4 8" id="KW-0418">Kinase</keyword>
<dbReference type="EMBL" id="JWZX01002983">
    <property type="protein sequence ID" value="KOO25377.1"/>
    <property type="molecule type" value="Genomic_DNA"/>
</dbReference>
<keyword evidence="5 6" id="KW-0067">ATP-binding</keyword>
<keyword evidence="3 6" id="KW-0547">Nucleotide-binding</keyword>
<dbReference type="InterPro" id="IPR000719">
    <property type="entry name" value="Prot_kinase_dom"/>
</dbReference>
<evidence type="ECO:0000313" key="8">
    <source>
        <dbReference type="EMBL" id="KOO25377.1"/>
    </source>
</evidence>
<dbReference type="InterPro" id="IPR050205">
    <property type="entry name" value="CDPK_Ser/Thr_kinases"/>
</dbReference>
<dbReference type="SMART" id="SM01158">
    <property type="entry name" value="DUF1741"/>
    <property type="match status" value="1"/>
</dbReference>
<dbReference type="PROSITE" id="PS00107">
    <property type="entry name" value="PROTEIN_KINASE_ATP"/>
    <property type="match status" value="1"/>
</dbReference>
<evidence type="ECO:0000313" key="9">
    <source>
        <dbReference type="Proteomes" id="UP000037460"/>
    </source>
</evidence>
<dbReference type="SMART" id="SM00220">
    <property type="entry name" value="S_TKc"/>
    <property type="match status" value="1"/>
</dbReference>
<dbReference type="OrthoDB" id="40902at2759"/>
<proteinExistence type="predicted"/>